<proteinExistence type="predicted"/>
<dbReference type="EMBL" id="LPXL01000062">
    <property type="protein sequence ID" value="KZC96832.1"/>
    <property type="molecule type" value="Genomic_DNA"/>
</dbReference>
<comment type="caution">
    <text evidence="1">The sequence shown here is derived from an EMBL/GenBank/DDBJ whole genome shotgun (WGS) entry which is preliminary data.</text>
</comment>
<keyword evidence="2" id="KW-1185">Reference proteome</keyword>
<evidence type="ECO:0000313" key="1">
    <source>
        <dbReference type="EMBL" id="KZC96832.1"/>
    </source>
</evidence>
<name>A0ABR5XVX5_9PROT</name>
<organism evidence="1 2">
    <name type="scientific">Thalassospira xiamenensis</name>
    <dbReference type="NCBI Taxonomy" id="220697"/>
    <lineage>
        <taxon>Bacteria</taxon>
        <taxon>Pseudomonadati</taxon>
        <taxon>Pseudomonadota</taxon>
        <taxon>Alphaproteobacteria</taxon>
        <taxon>Rhodospirillales</taxon>
        <taxon>Thalassospiraceae</taxon>
        <taxon>Thalassospira</taxon>
    </lineage>
</organism>
<gene>
    <name evidence="1" type="ORF">AUP40_07155</name>
</gene>
<dbReference type="Proteomes" id="UP000076167">
    <property type="component" value="Unassembled WGS sequence"/>
</dbReference>
<sequence length="301" mass="34010">MFAQGKGKKSKIYCCDLLDGKTYTTLVRNVGARRDFNKIEAEGQSPDALETAYSKFETPLSEALRRIDARQNIEDFEDLVYVLNLMALMATRHPRNRSSISQFLEQVYRVQAQNLTASKQRYENAFRNAEAMGHITKSSADVSYERARDFVEKGNYSIEVHQNMLIELELEGMNDVLDTMALRKWSLLIASDQSGYFVTSDNPVCLIPVRPLKAPFTSVGHGMSDTSVLFPLSKHLVLVGLYAGKREVRSLDKLEVANINAAIIAHAQRQVYSYSESFSYTKNGEIEFGTSLHSDPEERRS</sequence>
<accession>A0ABR5XVX5</accession>
<dbReference type="InterPro" id="IPR025332">
    <property type="entry name" value="DUF4238"/>
</dbReference>
<dbReference type="Pfam" id="PF14022">
    <property type="entry name" value="DUF4238"/>
    <property type="match status" value="1"/>
</dbReference>
<evidence type="ECO:0008006" key="3">
    <source>
        <dbReference type="Google" id="ProtNLM"/>
    </source>
</evidence>
<reference evidence="1 2" key="1">
    <citation type="submission" date="2015-12" db="EMBL/GenBank/DDBJ databases">
        <title>Genome sequence of Thalassospira xiamenensis MCCC 1A03005.</title>
        <authorList>
            <person name="Lu L."/>
            <person name="Lai Q."/>
            <person name="Shao Z."/>
            <person name="Qian P."/>
        </authorList>
    </citation>
    <scope>NUCLEOTIDE SEQUENCE [LARGE SCALE GENOMIC DNA]</scope>
    <source>
        <strain evidence="1 2">MCCC 1A03005</strain>
    </source>
</reference>
<evidence type="ECO:0000313" key="2">
    <source>
        <dbReference type="Proteomes" id="UP000076167"/>
    </source>
</evidence>
<protein>
    <recommendedName>
        <fullName evidence="3">DUF4238 domain-containing protein</fullName>
    </recommendedName>
</protein>